<keyword evidence="3" id="KW-1185">Reference proteome</keyword>
<organism evidence="2 3">
    <name type="scientific">Ascobolus immersus RN42</name>
    <dbReference type="NCBI Taxonomy" id="1160509"/>
    <lineage>
        <taxon>Eukaryota</taxon>
        <taxon>Fungi</taxon>
        <taxon>Dikarya</taxon>
        <taxon>Ascomycota</taxon>
        <taxon>Pezizomycotina</taxon>
        <taxon>Pezizomycetes</taxon>
        <taxon>Pezizales</taxon>
        <taxon>Ascobolaceae</taxon>
        <taxon>Ascobolus</taxon>
    </lineage>
</organism>
<dbReference type="EMBL" id="ML119747">
    <property type="protein sequence ID" value="RPA76326.1"/>
    <property type="molecule type" value="Genomic_DNA"/>
</dbReference>
<name>A0A3N4HTH2_ASCIM</name>
<evidence type="ECO:0000313" key="3">
    <source>
        <dbReference type="Proteomes" id="UP000275078"/>
    </source>
</evidence>
<feature type="compositionally biased region" description="Polar residues" evidence="1">
    <location>
        <begin position="23"/>
        <end position="40"/>
    </location>
</feature>
<proteinExistence type="predicted"/>
<dbReference type="Proteomes" id="UP000275078">
    <property type="component" value="Unassembled WGS sequence"/>
</dbReference>
<feature type="compositionally biased region" description="Basic and acidic residues" evidence="1">
    <location>
        <begin position="47"/>
        <end position="91"/>
    </location>
</feature>
<gene>
    <name evidence="2" type="ORF">BJ508DRAFT_311241</name>
</gene>
<accession>A0A3N4HTH2</accession>
<protein>
    <submittedName>
        <fullName evidence="2">Uncharacterized protein</fullName>
    </submittedName>
</protein>
<dbReference type="InterPro" id="IPR022190">
    <property type="entry name" value="DUF3716"/>
</dbReference>
<feature type="compositionally biased region" description="Polar residues" evidence="1">
    <location>
        <begin position="98"/>
        <end position="107"/>
    </location>
</feature>
<feature type="region of interest" description="Disordered" evidence="1">
    <location>
        <begin position="1"/>
        <end position="108"/>
    </location>
</feature>
<reference evidence="2 3" key="1">
    <citation type="journal article" date="2018" name="Nat. Ecol. Evol.">
        <title>Pezizomycetes genomes reveal the molecular basis of ectomycorrhizal truffle lifestyle.</title>
        <authorList>
            <person name="Murat C."/>
            <person name="Payen T."/>
            <person name="Noel B."/>
            <person name="Kuo A."/>
            <person name="Morin E."/>
            <person name="Chen J."/>
            <person name="Kohler A."/>
            <person name="Krizsan K."/>
            <person name="Balestrini R."/>
            <person name="Da Silva C."/>
            <person name="Montanini B."/>
            <person name="Hainaut M."/>
            <person name="Levati E."/>
            <person name="Barry K.W."/>
            <person name="Belfiori B."/>
            <person name="Cichocki N."/>
            <person name="Clum A."/>
            <person name="Dockter R.B."/>
            <person name="Fauchery L."/>
            <person name="Guy J."/>
            <person name="Iotti M."/>
            <person name="Le Tacon F."/>
            <person name="Lindquist E.A."/>
            <person name="Lipzen A."/>
            <person name="Malagnac F."/>
            <person name="Mello A."/>
            <person name="Molinier V."/>
            <person name="Miyauchi S."/>
            <person name="Poulain J."/>
            <person name="Riccioni C."/>
            <person name="Rubini A."/>
            <person name="Sitrit Y."/>
            <person name="Splivallo R."/>
            <person name="Traeger S."/>
            <person name="Wang M."/>
            <person name="Zifcakova L."/>
            <person name="Wipf D."/>
            <person name="Zambonelli A."/>
            <person name="Paolocci F."/>
            <person name="Nowrousian M."/>
            <person name="Ottonello S."/>
            <person name="Baldrian P."/>
            <person name="Spatafora J.W."/>
            <person name="Henrissat B."/>
            <person name="Nagy L.G."/>
            <person name="Aury J.M."/>
            <person name="Wincker P."/>
            <person name="Grigoriev I.V."/>
            <person name="Bonfante P."/>
            <person name="Martin F.M."/>
        </authorList>
    </citation>
    <scope>NUCLEOTIDE SEQUENCE [LARGE SCALE GENOMIC DNA]</scope>
    <source>
        <strain evidence="2 3">RN42</strain>
    </source>
</reference>
<feature type="compositionally biased region" description="Acidic residues" evidence="1">
    <location>
        <begin position="8"/>
        <end position="21"/>
    </location>
</feature>
<dbReference type="AlphaFoldDB" id="A0A3N4HTH2"/>
<sequence>MSSRVNEMEEGLEGAFEDFEVDTVTSDADAESSNKQQNNEDSSDSIEADKRKLSELRKKLKEEEEKLKRKEAARKEAERKAKLQQEEERRKALILRRSTPQRSNSVAIKNEPDSDEACMLSANSVESSLGQVSQLVALLGRAYGVLGATRVKAVVAGWSRVLEDEMKEVKKTDGKERGRVASVDLDSVAPVASEEEKARWANLSRDALKKAAEHPEFPWRVFNVARWPRGKSIPSWALGANGYDLNKLLRYEERGLQIAAVGVEREDLGMRDMCKDGHGPFSKCLWKKYPAKRGEMRWCLACGNCSYSTYQGCKYKK</sequence>
<dbReference type="Pfam" id="PF12511">
    <property type="entry name" value="DUF3716"/>
    <property type="match status" value="1"/>
</dbReference>
<evidence type="ECO:0000313" key="2">
    <source>
        <dbReference type="EMBL" id="RPA76326.1"/>
    </source>
</evidence>
<evidence type="ECO:0000256" key="1">
    <source>
        <dbReference type="SAM" id="MobiDB-lite"/>
    </source>
</evidence>